<dbReference type="Proteomes" id="UP001177670">
    <property type="component" value="Unassembled WGS sequence"/>
</dbReference>
<protein>
    <submittedName>
        <fullName evidence="1">Uncharacterized protein</fullName>
    </submittedName>
</protein>
<accession>A0AA40KWT4</accession>
<organism evidence="1 2">
    <name type="scientific">Melipona bicolor</name>
    <dbReference type="NCBI Taxonomy" id="60889"/>
    <lineage>
        <taxon>Eukaryota</taxon>
        <taxon>Metazoa</taxon>
        <taxon>Ecdysozoa</taxon>
        <taxon>Arthropoda</taxon>
        <taxon>Hexapoda</taxon>
        <taxon>Insecta</taxon>
        <taxon>Pterygota</taxon>
        <taxon>Neoptera</taxon>
        <taxon>Endopterygota</taxon>
        <taxon>Hymenoptera</taxon>
        <taxon>Apocrita</taxon>
        <taxon>Aculeata</taxon>
        <taxon>Apoidea</taxon>
        <taxon>Anthophila</taxon>
        <taxon>Apidae</taxon>
        <taxon>Melipona</taxon>
    </lineage>
</organism>
<gene>
    <name evidence="1" type="ORF">K0M31_000400</name>
</gene>
<dbReference type="EMBL" id="JAHYIQ010000001">
    <property type="protein sequence ID" value="KAK1135828.1"/>
    <property type="molecule type" value="Genomic_DNA"/>
</dbReference>
<proteinExistence type="predicted"/>
<sequence length="82" mass="9379">MSGWKDGASKGEELEENRLTINPILQESWLRFAQFDSNRVVEDVIVGWPLPSGTLCGSHTWPHIVRHGRRYLHPAETPLQET</sequence>
<reference evidence="1" key="1">
    <citation type="submission" date="2021-10" db="EMBL/GenBank/DDBJ databases">
        <title>Melipona bicolor Genome sequencing and assembly.</title>
        <authorList>
            <person name="Araujo N.S."/>
            <person name="Arias M.C."/>
        </authorList>
    </citation>
    <scope>NUCLEOTIDE SEQUENCE</scope>
    <source>
        <strain evidence="1">USP_2M_L1-L4_2017</strain>
        <tissue evidence="1">Whole body</tissue>
    </source>
</reference>
<keyword evidence="2" id="KW-1185">Reference proteome</keyword>
<comment type="caution">
    <text evidence="1">The sequence shown here is derived from an EMBL/GenBank/DDBJ whole genome shotgun (WGS) entry which is preliminary data.</text>
</comment>
<name>A0AA40KWT4_9HYME</name>
<dbReference type="AlphaFoldDB" id="A0AA40KWT4"/>
<evidence type="ECO:0000313" key="2">
    <source>
        <dbReference type="Proteomes" id="UP001177670"/>
    </source>
</evidence>
<evidence type="ECO:0000313" key="1">
    <source>
        <dbReference type="EMBL" id="KAK1135828.1"/>
    </source>
</evidence>